<organism evidence="3 4">
    <name type="scientific">Maridesulfovibrio hydrothermalis AM13 = DSM 14728</name>
    <dbReference type="NCBI Taxonomy" id="1121451"/>
    <lineage>
        <taxon>Bacteria</taxon>
        <taxon>Pseudomonadati</taxon>
        <taxon>Thermodesulfobacteriota</taxon>
        <taxon>Desulfovibrionia</taxon>
        <taxon>Desulfovibrionales</taxon>
        <taxon>Desulfovibrionaceae</taxon>
        <taxon>Maridesulfovibrio</taxon>
    </lineage>
</organism>
<dbReference type="OrthoDB" id="6439746at2"/>
<dbReference type="AlphaFoldDB" id="L0R7V3"/>
<dbReference type="Pfam" id="PF08541">
    <property type="entry name" value="ACP_syn_III_C"/>
    <property type="match status" value="1"/>
</dbReference>
<name>L0R7V3_9BACT</name>
<dbReference type="KEGG" id="dhy:DESAM_20016"/>
<dbReference type="PATRIC" id="fig|1121451.3.peg.295"/>
<dbReference type="Gene3D" id="3.40.47.10">
    <property type="match status" value="1"/>
</dbReference>
<reference evidence="3 4" key="1">
    <citation type="submission" date="2012-10" db="EMBL/GenBank/DDBJ databases">
        <authorList>
            <person name="Genoscope - CEA"/>
        </authorList>
    </citation>
    <scope>NUCLEOTIDE SEQUENCE [LARGE SCALE GENOMIC DNA]</scope>
    <source>
        <strain evidence="4">AM13 / DSM 14728</strain>
    </source>
</reference>
<evidence type="ECO:0000313" key="4">
    <source>
        <dbReference type="Proteomes" id="UP000010808"/>
    </source>
</evidence>
<accession>L0R7V3</accession>
<dbReference type="STRING" id="1121451.DESAM_20016"/>
<dbReference type="EMBL" id="FO203522">
    <property type="protein sequence ID" value="CCO22307.1"/>
    <property type="molecule type" value="Genomic_DNA"/>
</dbReference>
<sequence length="316" mass="35113">MRKSRYGFECLKYTELPRHDIQHLAREAELSNEEINILAENGLSMLPLCGQNPDVLLKNEIRKLLSSKAEIGVRIKLVLFLHSIPGMILKSPSFIENLLIDTPIEMVPVIPVSGQPCSVFHYGIQLAQHCLRWMDKDSAVMVIGMDIAHKIKDRFFFGSAMGDSIIIGCISSLNIEHEILGNFTDTHIIATNGENSPSEAIAKFRAANPTFIRKSAESCLDIAGLNLTDIDWIVPHTPYKKISQIIGDMLGFPNEKIIMDYLHDTGHLNSNDSFCHYKRACTEGKIGIEQKALLVNPGFGGTRGVTILQNIGDTND</sequence>
<evidence type="ECO:0000259" key="2">
    <source>
        <dbReference type="Pfam" id="PF08541"/>
    </source>
</evidence>
<dbReference type="HOGENOM" id="CLU_879197_0_0_7"/>
<dbReference type="InterPro" id="IPR016039">
    <property type="entry name" value="Thiolase-like"/>
</dbReference>
<dbReference type="InterPro" id="IPR013747">
    <property type="entry name" value="ACP_syn_III_C"/>
</dbReference>
<gene>
    <name evidence="3" type="ORF">DESAM_20016</name>
</gene>
<protein>
    <submittedName>
        <fullName evidence="3">Putative 3-Oxoacyl-(Acyl-carrier-protein (ACP)) synthase III domain protein</fullName>
    </submittedName>
</protein>
<evidence type="ECO:0000256" key="1">
    <source>
        <dbReference type="ARBA" id="ARBA00022679"/>
    </source>
</evidence>
<keyword evidence="4" id="KW-1185">Reference proteome</keyword>
<evidence type="ECO:0000313" key="3">
    <source>
        <dbReference type="EMBL" id="CCO22307.1"/>
    </source>
</evidence>
<dbReference type="Proteomes" id="UP000010808">
    <property type="component" value="Chromosome"/>
</dbReference>
<proteinExistence type="predicted"/>
<dbReference type="SUPFAM" id="SSF53901">
    <property type="entry name" value="Thiolase-like"/>
    <property type="match status" value="1"/>
</dbReference>
<dbReference type="eggNOG" id="COG0332">
    <property type="taxonomic scope" value="Bacteria"/>
</dbReference>
<feature type="domain" description="Beta-ketoacyl-[acyl-carrier-protein] synthase III C-terminal" evidence="2">
    <location>
        <begin position="220"/>
        <end position="308"/>
    </location>
</feature>
<keyword evidence="1" id="KW-0808">Transferase</keyword>
<dbReference type="RefSeq" id="WP_015334917.1">
    <property type="nucleotide sequence ID" value="NC_020055.1"/>
</dbReference>
<dbReference type="GO" id="GO:0016746">
    <property type="term" value="F:acyltransferase activity"/>
    <property type="evidence" value="ECO:0007669"/>
    <property type="project" value="InterPro"/>
</dbReference>